<keyword evidence="2 4" id="KW-0863">Zinc-finger</keyword>
<dbReference type="EMBL" id="CAADRA010005124">
    <property type="protein sequence ID" value="VFT85353.1"/>
    <property type="molecule type" value="Genomic_DNA"/>
</dbReference>
<dbReference type="PANTHER" id="PTHR13510:SF44">
    <property type="entry name" value="RABENOSYN-5"/>
    <property type="match status" value="1"/>
</dbReference>
<feature type="compositionally biased region" description="Basic and acidic residues" evidence="5">
    <location>
        <begin position="477"/>
        <end position="489"/>
    </location>
</feature>
<dbReference type="InterPro" id="IPR011011">
    <property type="entry name" value="Znf_FYVE_PHD"/>
</dbReference>
<dbReference type="AlphaFoldDB" id="A0A485KKD2"/>
<evidence type="ECO:0000313" key="7">
    <source>
        <dbReference type="EMBL" id="KAF0701021.1"/>
    </source>
</evidence>
<evidence type="ECO:0000256" key="1">
    <source>
        <dbReference type="ARBA" id="ARBA00022723"/>
    </source>
</evidence>
<keyword evidence="9" id="KW-1185">Reference proteome</keyword>
<keyword evidence="3" id="KW-0862">Zinc</keyword>
<dbReference type="InterPro" id="IPR023393">
    <property type="entry name" value="START-like_dom_sf"/>
</dbReference>
<proteinExistence type="predicted"/>
<evidence type="ECO:0000256" key="3">
    <source>
        <dbReference type="ARBA" id="ARBA00022833"/>
    </source>
</evidence>
<dbReference type="EMBL" id="VJMH01005103">
    <property type="protein sequence ID" value="KAF0701021.1"/>
    <property type="molecule type" value="Genomic_DNA"/>
</dbReference>
<dbReference type="Gene3D" id="3.30.40.10">
    <property type="entry name" value="Zinc/RING finger domain, C3HC4 (zinc finger)"/>
    <property type="match status" value="1"/>
</dbReference>
<feature type="compositionally biased region" description="Basic residues" evidence="5">
    <location>
        <begin position="490"/>
        <end position="500"/>
    </location>
</feature>
<feature type="compositionally biased region" description="Low complexity" evidence="5">
    <location>
        <begin position="512"/>
        <end position="528"/>
    </location>
</feature>
<dbReference type="SMART" id="SM00064">
    <property type="entry name" value="FYVE"/>
    <property type="match status" value="1"/>
</dbReference>
<dbReference type="InterPro" id="IPR013083">
    <property type="entry name" value="Znf_RING/FYVE/PHD"/>
</dbReference>
<keyword evidence="1" id="KW-0479">Metal-binding</keyword>
<dbReference type="GO" id="GO:0008270">
    <property type="term" value="F:zinc ion binding"/>
    <property type="evidence" value="ECO:0007669"/>
    <property type="project" value="UniProtKB-KW"/>
</dbReference>
<protein>
    <submittedName>
        <fullName evidence="8">Aste57867_8467 protein</fullName>
    </submittedName>
</protein>
<evidence type="ECO:0000313" key="9">
    <source>
        <dbReference type="Proteomes" id="UP000332933"/>
    </source>
</evidence>
<dbReference type="Proteomes" id="UP000332933">
    <property type="component" value="Unassembled WGS sequence"/>
</dbReference>
<feature type="domain" description="FYVE-type" evidence="6">
    <location>
        <begin position="266"/>
        <end position="326"/>
    </location>
</feature>
<dbReference type="OrthoDB" id="20035at2759"/>
<dbReference type="InterPro" id="IPR017455">
    <property type="entry name" value="Znf_FYVE-rel"/>
</dbReference>
<dbReference type="PROSITE" id="PS50178">
    <property type="entry name" value="ZF_FYVE"/>
    <property type="match status" value="1"/>
</dbReference>
<dbReference type="SUPFAM" id="SSF57903">
    <property type="entry name" value="FYVE/PHD zinc finger"/>
    <property type="match status" value="1"/>
</dbReference>
<reference evidence="7" key="2">
    <citation type="submission" date="2019-06" db="EMBL/GenBank/DDBJ databases">
        <title>Genomics analysis of Aphanomyces spp. identifies a new class of oomycete effector associated with host adaptation.</title>
        <authorList>
            <person name="Gaulin E."/>
        </authorList>
    </citation>
    <scope>NUCLEOTIDE SEQUENCE</scope>
    <source>
        <strain evidence="7">CBS 578.67</strain>
    </source>
</reference>
<dbReference type="Gene3D" id="3.30.530.20">
    <property type="match status" value="1"/>
</dbReference>
<dbReference type="InterPro" id="IPR052727">
    <property type="entry name" value="Rab4/Rab5_effector"/>
</dbReference>
<name>A0A485KKD2_9STRA</name>
<sequence length="811" mass="91818">MSSRSWEPLPRGFFRCPRMTFDEEEFLRGHARKSMKDLIRLNAFADPSIRWKATGDSDRIATFQGDDVSPAQLTYMCAKTELRGTIAEVASFFDPEDELLLKQRRVFPDLLDAQVIYPLHLPSARAPRHYIGLHWMALESSATLVKPRDFCVLECHDDFTDGSGRRGWARCITSMTVTCCPALDPSSGLVRGVLSRTGCIFVESELDGRLEATYFCQIEFKGSMPRAMQITAMRRHLKAMALVEPLVLQLRLQESPFLTEGDLVPKHARKACHVCKTSFGSFGRRRRCRKCGEVVCTNCSSHVHFEALMSGPVRLRVCASCTLHVMLPSQFPNPIRTKSQRLRPDQFEDDDNVGPRSRSKSGVLGGWLTPKGKEKKGFTSKKGNQNDGSICAPRERLEQPSARTPRQPSARSKSSFDDESRGDLDHDDDHHPDVVTQSNHRYLPRKDSSAGSASSLQHEASHHSHQSNPSNQSYTHHHQESRHQESRHHQESHHHRHHHAQPLQSSSYRQVSTPESSQSDSSNNYPSYRQSQPHHKSQHSGLVHDSIPVLRQPSQYREPPPPPQSYQEHLNRVNKHRVHAPTPVDKPFRPPETELLANASMHGRMKQQQAELQRMHADAMKYSPDVHHHHAYDQWHPQQHPGHRNPMPDDDCVSAIYSICDTETMQEYLYNPLPPNQTSHTRAYHDPPPYMHHRAEVPAPPTMIDVDEDDDDDDPAWLHSVSAAPSFRPQTHDDNDESHFVEMADDALVASKPLGRLTSGAAVKLDVDLASVMKSMEACLQSDGTFDLNANASHSLLELYSQLKQLHLDQP</sequence>
<evidence type="ECO:0000256" key="2">
    <source>
        <dbReference type="ARBA" id="ARBA00022771"/>
    </source>
</evidence>
<organism evidence="8 9">
    <name type="scientific">Aphanomyces stellatus</name>
    <dbReference type="NCBI Taxonomy" id="120398"/>
    <lineage>
        <taxon>Eukaryota</taxon>
        <taxon>Sar</taxon>
        <taxon>Stramenopiles</taxon>
        <taxon>Oomycota</taxon>
        <taxon>Saprolegniomycetes</taxon>
        <taxon>Saprolegniales</taxon>
        <taxon>Verrucalvaceae</taxon>
        <taxon>Aphanomyces</taxon>
    </lineage>
</organism>
<dbReference type="CDD" id="cd00065">
    <property type="entry name" value="FYVE_like_SF"/>
    <property type="match status" value="1"/>
</dbReference>
<gene>
    <name evidence="8" type="primary">Aste57867_8467</name>
    <name evidence="7" type="ORF">As57867_008435</name>
    <name evidence="8" type="ORF">ASTE57867_8467</name>
</gene>
<feature type="compositionally biased region" description="Polar residues" evidence="5">
    <location>
        <begin position="449"/>
        <end position="458"/>
    </location>
</feature>
<evidence type="ECO:0000256" key="5">
    <source>
        <dbReference type="SAM" id="MobiDB-lite"/>
    </source>
</evidence>
<accession>A0A485KKD2</accession>
<dbReference type="SUPFAM" id="SSF55961">
    <property type="entry name" value="Bet v1-like"/>
    <property type="match status" value="1"/>
</dbReference>
<feature type="compositionally biased region" description="Polar residues" evidence="5">
    <location>
        <begin position="401"/>
        <end position="413"/>
    </location>
</feature>
<dbReference type="Pfam" id="PF01363">
    <property type="entry name" value="FYVE"/>
    <property type="match status" value="1"/>
</dbReference>
<feature type="compositionally biased region" description="Polar residues" evidence="5">
    <location>
        <begin position="502"/>
        <end position="511"/>
    </location>
</feature>
<evidence type="ECO:0000313" key="8">
    <source>
        <dbReference type="EMBL" id="VFT85353.1"/>
    </source>
</evidence>
<evidence type="ECO:0000259" key="6">
    <source>
        <dbReference type="PROSITE" id="PS50178"/>
    </source>
</evidence>
<dbReference type="InterPro" id="IPR000306">
    <property type="entry name" value="Znf_FYVE"/>
</dbReference>
<dbReference type="PANTHER" id="PTHR13510">
    <property type="entry name" value="FYVE-FINGER-CONTAINING RAB5 EFFECTOR PROTEIN RABENOSYN-5-RELATED"/>
    <property type="match status" value="1"/>
</dbReference>
<evidence type="ECO:0000256" key="4">
    <source>
        <dbReference type="PROSITE-ProRule" id="PRU00091"/>
    </source>
</evidence>
<feature type="region of interest" description="Disordered" evidence="5">
    <location>
        <begin position="332"/>
        <end position="542"/>
    </location>
</feature>
<reference evidence="8 9" key="1">
    <citation type="submission" date="2019-03" db="EMBL/GenBank/DDBJ databases">
        <authorList>
            <person name="Gaulin E."/>
            <person name="Dumas B."/>
        </authorList>
    </citation>
    <scope>NUCLEOTIDE SEQUENCE [LARGE SCALE GENOMIC DNA]</scope>
    <source>
        <strain evidence="8">CBS 568.67</strain>
    </source>
</reference>
<feature type="compositionally biased region" description="Basic and acidic residues" evidence="5">
    <location>
        <begin position="414"/>
        <end position="433"/>
    </location>
</feature>